<dbReference type="AlphaFoldDB" id="A0A420I126"/>
<feature type="region of interest" description="Disordered" evidence="1">
    <location>
        <begin position="32"/>
        <end position="51"/>
    </location>
</feature>
<dbReference type="GO" id="GO:0005655">
    <property type="term" value="C:nucleolar ribonuclease P complex"/>
    <property type="evidence" value="ECO:0007669"/>
    <property type="project" value="TreeGrafter"/>
</dbReference>
<dbReference type="GO" id="GO:0005829">
    <property type="term" value="C:cytosol"/>
    <property type="evidence" value="ECO:0007669"/>
    <property type="project" value="TreeGrafter"/>
</dbReference>
<dbReference type="GO" id="GO:0008033">
    <property type="term" value="P:tRNA processing"/>
    <property type="evidence" value="ECO:0007669"/>
    <property type="project" value="InterPro"/>
</dbReference>
<gene>
    <name evidence="2" type="ORF">OnM2_025025</name>
</gene>
<dbReference type="GO" id="GO:0000172">
    <property type="term" value="C:ribonuclease MRP complex"/>
    <property type="evidence" value="ECO:0007669"/>
    <property type="project" value="TreeGrafter"/>
</dbReference>
<evidence type="ECO:0000313" key="3">
    <source>
        <dbReference type="Proteomes" id="UP000286134"/>
    </source>
</evidence>
<protein>
    <submittedName>
        <fullName evidence="2">Putative rna-processing protein</fullName>
    </submittedName>
</protein>
<feature type="compositionally biased region" description="Basic residues" evidence="1">
    <location>
        <begin position="37"/>
        <end position="48"/>
    </location>
</feature>
<dbReference type="PANTHER" id="PTHR28272">
    <property type="entry name" value="RIBONUCLEASES P/MRP PROTEIN SUBUNIT POP3"/>
    <property type="match status" value="1"/>
</dbReference>
<dbReference type="InterPro" id="IPR013241">
    <property type="entry name" value="RNase_P_Pop3"/>
</dbReference>
<name>A0A420I126_9PEZI</name>
<dbReference type="STRING" id="212602.A0A420I126"/>
<dbReference type="Proteomes" id="UP000286134">
    <property type="component" value="Unassembled WGS sequence"/>
</dbReference>
<dbReference type="GO" id="GO:0004526">
    <property type="term" value="F:ribonuclease P activity"/>
    <property type="evidence" value="ECO:0007669"/>
    <property type="project" value="TreeGrafter"/>
</dbReference>
<dbReference type="EMBL" id="MCFK01002594">
    <property type="protein sequence ID" value="RKF63374.1"/>
    <property type="molecule type" value="Genomic_DNA"/>
</dbReference>
<evidence type="ECO:0000256" key="1">
    <source>
        <dbReference type="SAM" id="MobiDB-lite"/>
    </source>
</evidence>
<dbReference type="GO" id="GO:0034965">
    <property type="term" value="P:intronic box C/D snoRNA processing"/>
    <property type="evidence" value="ECO:0007669"/>
    <property type="project" value="TreeGrafter"/>
</dbReference>
<evidence type="ECO:0000313" key="2">
    <source>
        <dbReference type="EMBL" id="RKF63374.1"/>
    </source>
</evidence>
<keyword evidence="3" id="KW-1185">Reference proteome</keyword>
<comment type="caution">
    <text evidence="2">The sequence shown here is derived from an EMBL/GenBank/DDBJ whole genome shotgun (WGS) entry which is preliminary data.</text>
</comment>
<dbReference type="GO" id="GO:0000171">
    <property type="term" value="F:ribonuclease MRP activity"/>
    <property type="evidence" value="ECO:0007669"/>
    <property type="project" value="TreeGrafter"/>
</dbReference>
<accession>A0A420I126</accession>
<organism evidence="2 3">
    <name type="scientific">Erysiphe neolycopersici</name>
    <dbReference type="NCBI Taxonomy" id="212602"/>
    <lineage>
        <taxon>Eukaryota</taxon>
        <taxon>Fungi</taxon>
        <taxon>Dikarya</taxon>
        <taxon>Ascomycota</taxon>
        <taxon>Pezizomycotina</taxon>
        <taxon>Leotiomycetes</taxon>
        <taxon>Erysiphales</taxon>
        <taxon>Erysiphaceae</taxon>
        <taxon>Erysiphe</taxon>
    </lineage>
</organism>
<proteinExistence type="predicted"/>
<sequence>MEYKSKITWQLDSPFRRNTLLITPIGQYRLDHINPSKGKRSKKTRRKYKSEDKEATRCLEVPISSIPEVSNYVVVGLNSVLRRLESLSNLSRLRGAKSLQPNNFEGDSNTIVDGSDSSLHFLAIFIVSSSQSAIVEELLPQLIVTASLANPTYPQTRIVRVPKECHNQLCQCLGIPSVSIIGILDGAPLSKGLKEFVIQHVPENKIAWIEEAASVQYLPVRINAIENQVVSVAKRQKRQ</sequence>
<dbReference type="PANTHER" id="PTHR28272:SF1">
    <property type="entry name" value="RIBONUCLEASES P_MRP PROTEIN SUBUNIT POP3"/>
    <property type="match status" value="1"/>
</dbReference>
<dbReference type="GO" id="GO:0006364">
    <property type="term" value="P:rRNA processing"/>
    <property type="evidence" value="ECO:0007669"/>
    <property type="project" value="InterPro"/>
</dbReference>
<dbReference type="OrthoDB" id="20109at2759"/>
<reference evidence="2 3" key="1">
    <citation type="journal article" date="2018" name="BMC Genomics">
        <title>Comparative genome analyses reveal sequence features reflecting distinct modes of host-adaptation between dicot and monocot powdery mildew.</title>
        <authorList>
            <person name="Wu Y."/>
            <person name="Ma X."/>
            <person name="Pan Z."/>
            <person name="Kale S.D."/>
            <person name="Song Y."/>
            <person name="King H."/>
            <person name="Zhang Q."/>
            <person name="Presley C."/>
            <person name="Deng X."/>
            <person name="Wei C.I."/>
            <person name="Xiao S."/>
        </authorList>
    </citation>
    <scope>NUCLEOTIDE SEQUENCE [LARGE SCALE GENOMIC DNA]</scope>
    <source>
        <strain evidence="2">UMSG2</strain>
    </source>
</reference>